<proteinExistence type="predicted"/>
<feature type="signal peptide" evidence="1">
    <location>
        <begin position="1"/>
        <end position="18"/>
    </location>
</feature>
<dbReference type="EnsemblMetazoa" id="XM_017134808.2">
    <property type="protein sequence ID" value="XP_016990297.2"/>
    <property type="gene ID" value="LOC108052412"/>
</dbReference>
<keyword evidence="4" id="KW-1185">Reference proteome</keyword>
<reference evidence="3" key="2">
    <citation type="submission" date="2025-05" db="UniProtKB">
        <authorList>
            <consortium name="EnsemblMetazoa"/>
        </authorList>
    </citation>
    <scope>IDENTIFICATION</scope>
</reference>
<evidence type="ECO:0000256" key="1">
    <source>
        <dbReference type="SAM" id="SignalP"/>
    </source>
</evidence>
<dbReference type="GeneID" id="108052412"/>
<reference evidence="4" key="1">
    <citation type="journal article" date="2021" name="Elife">
        <title>Highly contiguous assemblies of 101 drosophilid genomes.</title>
        <authorList>
            <person name="Kim B.Y."/>
            <person name="Wang J.R."/>
            <person name="Miller D.E."/>
            <person name="Barmina O."/>
            <person name="Delaney E."/>
            <person name="Thompson A."/>
            <person name="Comeault A.A."/>
            <person name="Peede D."/>
            <person name="D'Agostino E.R."/>
            <person name="Pelaez J."/>
            <person name="Aguilar J.M."/>
            <person name="Haji D."/>
            <person name="Matsunaga T."/>
            <person name="Armstrong E.E."/>
            <person name="Zych M."/>
            <person name="Ogawa Y."/>
            <person name="Stamenkovic-Radak M."/>
            <person name="Jelic M."/>
            <person name="Veselinovic M.S."/>
            <person name="Tanaskovic M."/>
            <person name="Eric P."/>
            <person name="Gao J.J."/>
            <person name="Katoh T.K."/>
            <person name="Toda M.J."/>
            <person name="Watabe H."/>
            <person name="Watada M."/>
            <person name="Davis J.S."/>
            <person name="Moyle L.C."/>
            <person name="Manoli G."/>
            <person name="Bertolini E."/>
            <person name="Kostal V."/>
            <person name="Hawley R.S."/>
            <person name="Takahashi A."/>
            <person name="Jones C.D."/>
            <person name="Price D.K."/>
            <person name="Whiteman N."/>
            <person name="Kopp A."/>
            <person name="Matute D.R."/>
            <person name="Petrov D.A."/>
        </authorList>
    </citation>
    <scope>NUCLEOTIDE SEQUENCE [LARGE SCALE GENOMIC DNA]</scope>
</reference>
<evidence type="ECO:0000313" key="3">
    <source>
        <dbReference type="EnsemblMetazoa" id="XP_016990297.2"/>
    </source>
</evidence>
<dbReference type="Proteomes" id="UP001652680">
    <property type="component" value="Unassembled WGS sequence"/>
</dbReference>
<organism evidence="3 4">
    <name type="scientific">Drosophila rhopaloa</name>
    <name type="common">Fruit fly</name>
    <dbReference type="NCBI Taxonomy" id="1041015"/>
    <lineage>
        <taxon>Eukaryota</taxon>
        <taxon>Metazoa</taxon>
        <taxon>Ecdysozoa</taxon>
        <taxon>Arthropoda</taxon>
        <taxon>Hexapoda</taxon>
        <taxon>Insecta</taxon>
        <taxon>Pterygota</taxon>
        <taxon>Neoptera</taxon>
        <taxon>Endopterygota</taxon>
        <taxon>Diptera</taxon>
        <taxon>Brachycera</taxon>
        <taxon>Muscomorpha</taxon>
        <taxon>Ephydroidea</taxon>
        <taxon>Drosophilidae</taxon>
        <taxon>Drosophila</taxon>
        <taxon>Sophophora</taxon>
    </lineage>
</organism>
<name>A0ABM5I577_DRORH</name>
<evidence type="ECO:0000313" key="4">
    <source>
        <dbReference type="Proteomes" id="UP001652680"/>
    </source>
</evidence>
<evidence type="ECO:0000259" key="2">
    <source>
        <dbReference type="Pfam" id="PF16030"/>
    </source>
</evidence>
<feature type="domain" description="Serine protease gd N-terminal" evidence="2">
    <location>
        <begin position="24"/>
        <end position="119"/>
    </location>
</feature>
<protein>
    <recommendedName>
        <fullName evidence="2">Serine protease gd N-terminal domain-containing protein</fullName>
    </recommendedName>
</protein>
<keyword evidence="1" id="KW-0732">Signal</keyword>
<accession>A0ABM5I577</accession>
<sequence length="167" mass="18610">MSISSLICVSLFLGTTVAIVFPQHNCSEYFTYGMGKDGSSIGVFTAKKGIHTPLNFSVTFALKGSAKVTPIEPYPELPKVRQNIKLGLRAQTFVRFVNVTEMMPVPIKFFLNNELLCNTTIPESSDFYHEVPVEIEIDAPENNVKGHGSLPRMQPIFPEIQPTIYIE</sequence>
<dbReference type="Pfam" id="PF16030">
    <property type="entry name" value="GD_N"/>
    <property type="match status" value="1"/>
</dbReference>
<feature type="chain" id="PRO_5045783428" description="Serine protease gd N-terminal domain-containing protein" evidence="1">
    <location>
        <begin position="19"/>
        <end position="167"/>
    </location>
</feature>
<dbReference type="RefSeq" id="XP_016990297.2">
    <property type="nucleotide sequence ID" value="XM_017134808.2"/>
</dbReference>
<dbReference type="InterPro" id="IPR031986">
    <property type="entry name" value="GD_N"/>
</dbReference>